<name>A0A6A5V9E3_9PLEO</name>
<dbReference type="CDD" id="cd02947">
    <property type="entry name" value="TRX_family"/>
    <property type="match status" value="1"/>
</dbReference>
<evidence type="ECO:0000313" key="5">
    <source>
        <dbReference type="Proteomes" id="UP000800036"/>
    </source>
</evidence>
<comment type="similarity">
    <text evidence="1">Belongs to the thioredoxin family.</text>
</comment>
<evidence type="ECO:0000256" key="1">
    <source>
        <dbReference type="ARBA" id="ARBA00008987"/>
    </source>
</evidence>
<protein>
    <submittedName>
        <fullName evidence="4">Thioredoxin-domain-containing protein</fullName>
    </submittedName>
</protein>
<organism evidence="4 5">
    <name type="scientific">Bimuria novae-zelandiae CBS 107.79</name>
    <dbReference type="NCBI Taxonomy" id="1447943"/>
    <lineage>
        <taxon>Eukaryota</taxon>
        <taxon>Fungi</taxon>
        <taxon>Dikarya</taxon>
        <taxon>Ascomycota</taxon>
        <taxon>Pezizomycotina</taxon>
        <taxon>Dothideomycetes</taxon>
        <taxon>Pleosporomycetidae</taxon>
        <taxon>Pleosporales</taxon>
        <taxon>Massarineae</taxon>
        <taxon>Didymosphaeriaceae</taxon>
        <taxon>Bimuria</taxon>
    </lineage>
</organism>
<dbReference type="PROSITE" id="PS51352">
    <property type="entry name" value="THIOREDOXIN_2"/>
    <property type="match status" value="1"/>
</dbReference>
<dbReference type="Proteomes" id="UP000800036">
    <property type="component" value="Unassembled WGS sequence"/>
</dbReference>
<dbReference type="PANTHER" id="PTHR46115">
    <property type="entry name" value="THIOREDOXIN-LIKE PROTEIN 1"/>
    <property type="match status" value="1"/>
</dbReference>
<dbReference type="AlphaFoldDB" id="A0A6A5V9E3"/>
<dbReference type="Gene3D" id="3.40.30.10">
    <property type="entry name" value="Glutaredoxin"/>
    <property type="match status" value="1"/>
</dbReference>
<accession>A0A6A5V9E3</accession>
<reference evidence="4" key="1">
    <citation type="journal article" date="2020" name="Stud. Mycol.">
        <title>101 Dothideomycetes genomes: a test case for predicting lifestyles and emergence of pathogens.</title>
        <authorList>
            <person name="Haridas S."/>
            <person name="Albert R."/>
            <person name="Binder M."/>
            <person name="Bloem J."/>
            <person name="Labutti K."/>
            <person name="Salamov A."/>
            <person name="Andreopoulos B."/>
            <person name="Baker S."/>
            <person name="Barry K."/>
            <person name="Bills G."/>
            <person name="Bluhm B."/>
            <person name="Cannon C."/>
            <person name="Castanera R."/>
            <person name="Culley D."/>
            <person name="Daum C."/>
            <person name="Ezra D."/>
            <person name="Gonzalez J."/>
            <person name="Henrissat B."/>
            <person name="Kuo A."/>
            <person name="Liang C."/>
            <person name="Lipzen A."/>
            <person name="Lutzoni F."/>
            <person name="Magnuson J."/>
            <person name="Mondo S."/>
            <person name="Nolan M."/>
            <person name="Ohm R."/>
            <person name="Pangilinan J."/>
            <person name="Park H.-J."/>
            <person name="Ramirez L."/>
            <person name="Alfaro M."/>
            <person name="Sun H."/>
            <person name="Tritt A."/>
            <person name="Yoshinaga Y."/>
            <person name="Zwiers L.-H."/>
            <person name="Turgeon B."/>
            <person name="Goodwin S."/>
            <person name="Spatafora J."/>
            <person name="Crous P."/>
            <person name="Grigoriev I."/>
        </authorList>
    </citation>
    <scope>NUCLEOTIDE SEQUENCE</scope>
    <source>
        <strain evidence="4">CBS 107.79</strain>
    </source>
</reference>
<dbReference type="EMBL" id="ML976685">
    <property type="protein sequence ID" value="KAF1972652.1"/>
    <property type="molecule type" value="Genomic_DNA"/>
</dbReference>
<evidence type="ECO:0000313" key="4">
    <source>
        <dbReference type="EMBL" id="KAF1972652.1"/>
    </source>
</evidence>
<dbReference type="Pfam" id="PF00085">
    <property type="entry name" value="Thioredoxin"/>
    <property type="match status" value="1"/>
</dbReference>
<dbReference type="InterPro" id="IPR013766">
    <property type="entry name" value="Thioredoxin_domain"/>
</dbReference>
<evidence type="ECO:0000259" key="3">
    <source>
        <dbReference type="PROSITE" id="PS51352"/>
    </source>
</evidence>
<keyword evidence="2" id="KW-1015">Disulfide bond</keyword>
<dbReference type="InterPro" id="IPR017937">
    <property type="entry name" value="Thioredoxin_CS"/>
</dbReference>
<sequence>MPDKTIPVTSSSHFEKLTSSATYTIVDFYADWCGPCKTISPVFHALAEKESKPGRVQFVKVDVDAQQEVAKKYNVTAMPTFLVLKSTSVVETIRGANPSALTAAVRKAVQDATNGPAARGVHFQSKGYTLGSASAPSRPVGGAGGFTGGLQNMLSGDGGFGDKVVRFFALYFVSLLSFNAYQAAEESPFAVRGRRM</sequence>
<dbReference type="SUPFAM" id="SSF52833">
    <property type="entry name" value="Thioredoxin-like"/>
    <property type="match status" value="1"/>
</dbReference>
<dbReference type="PROSITE" id="PS00194">
    <property type="entry name" value="THIOREDOXIN_1"/>
    <property type="match status" value="1"/>
</dbReference>
<dbReference type="InterPro" id="IPR036249">
    <property type="entry name" value="Thioredoxin-like_sf"/>
</dbReference>
<dbReference type="PRINTS" id="PR00421">
    <property type="entry name" value="THIOREDOXIN"/>
</dbReference>
<feature type="domain" description="Thioredoxin" evidence="3">
    <location>
        <begin position="1"/>
        <end position="110"/>
    </location>
</feature>
<keyword evidence="5" id="KW-1185">Reference proteome</keyword>
<proteinExistence type="inferred from homology"/>
<dbReference type="OrthoDB" id="19690at2759"/>
<gene>
    <name evidence="4" type="ORF">BU23DRAFT_534463</name>
</gene>
<evidence type="ECO:0000256" key="2">
    <source>
        <dbReference type="ARBA" id="ARBA00023157"/>
    </source>
</evidence>